<dbReference type="InterPro" id="IPR030185">
    <property type="entry name" value="Mae1"/>
</dbReference>
<dbReference type="Proteomes" id="UP001309876">
    <property type="component" value="Unassembled WGS sequence"/>
</dbReference>
<keyword evidence="4 5" id="KW-0472">Membrane</keyword>
<feature type="transmembrane region" description="Helical" evidence="5">
    <location>
        <begin position="325"/>
        <end position="344"/>
    </location>
</feature>
<organism evidence="6 7">
    <name type="scientific">Lithohypha guttulata</name>
    <dbReference type="NCBI Taxonomy" id="1690604"/>
    <lineage>
        <taxon>Eukaryota</taxon>
        <taxon>Fungi</taxon>
        <taxon>Dikarya</taxon>
        <taxon>Ascomycota</taxon>
        <taxon>Pezizomycotina</taxon>
        <taxon>Eurotiomycetes</taxon>
        <taxon>Chaetothyriomycetidae</taxon>
        <taxon>Chaetothyriales</taxon>
        <taxon>Trichomeriaceae</taxon>
        <taxon>Lithohypha</taxon>
    </lineage>
</organism>
<name>A0AAN7YK62_9EURO</name>
<dbReference type="EMBL" id="JAVRRJ010000001">
    <property type="protein sequence ID" value="KAK5090076.1"/>
    <property type="molecule type" value="Genomic_DNA"/>
</dbReference>
<dbReference type="InterPro" id="IPR038665">
    <property type="entry name" value="Voltage-dep_anion_channel_sf"/>
</dbReference>
<evidence type="ECO:0000256" key="2">
    <source>
        <dbReference type="ARBA" id="ARBA00022692"/>
    </source>
</evidence>
<comment type="subcellular location">
    <subcellularLocation>
        <location evidence="1">Membrane</location>
        <topology evidence="1">Multi-pass membrane protein</topology>
    </subcellularLocation>
</comment>
<dbReference type="AlphaFoldDB" id="A0AAN7YK62"/>
<evidence type="ECO:0008006" key="8">
    <source>
        <dbReference type="Google" id="ProtNLM"/>
    </source>
</evidence>
<evidence type="ECO:0000313" key="6">
    <source>
        <dbReference type="EMBL" id="KAK5090076.1"/>
    </source>
</evidence>
<evidence type="ECO:0000256" key="4">
    <source>
        <dbReference type="ARBA" id="ARBA00023136"/>
    </source>
</evidence>
<evidence type="ECO:0000313" key="7">
    <source>
        <dbReference type="Proteomes" id="UP001309876"/>
    </source>
</evidence>
<dbReference type="GO" id="GO:0015140">
    <property type="term" value="F:malate transmembrane transporter activity"/>
    <property type="evidence" value="ECO:0007669"/>
    <property type="project" value="InterPro"/>
</dbReference>
<feature type="transmembrane region" description="Helical" evidence="5">
    <location>
        <begin position="141"/>
        <end position="164"/>
    </location>
</feature>
<protein>
    <recommendedName>
        <fullName evidence="8">Malic acid transport protein</fullName>
    </recommendedName>
</protein>
<dbReference type="Pfam" id="PF03595">
    <property type="entry name" value="SLAC1"/>
    <property type="match status" value="1"/>
</dbReference>
<keyword evidence="3 5" id="KW-1133">Transmembrane helix</keyword>
<evidence type="ECO:0000256" key="3">
    <source>
        <dbReference type="ARBA" id="ARBA00022989"/>
    </source>
</evidence>
<dbReference type="Gene3D" id="1.50.10.150">
    <property type="entry name" value="Voltage-dependent anion channel"/>
    <property type="match status" value="1"/>
</dbReference>
<feature type="transmembrane region" description="Helical" evidence="5">
    <location>
        <begin position="176"/>
        <end position="195"/>
    </location>
</feature>
<feature type="transmembrane region" description="Helical" evidence="5">
    <location>
        <begin position="284"/>
        <end position="313"/>
    </location>
</feature>
<feature type="transmembrane region" description="Helical" evidence="5">
    <location>
        <begin position="35"/>
        <end position="54"/>
    </location>
</feature>
<feature type="transmembrane region" description="Helical" evidence="5">
    <location>
        <begin position="106"/>
        <end position="126"/>
    </location>
</feature>
<accession>A0AAN7YK62</accession>
<dbReference type="GO" id="GO:0016020">
    <property type="term" value="C:membrane"/>
    <property type="evidence" value="ECO:0007669"/>
    <property type="project" value="UniProtKB-SubCell"/>
</dbReference>
<dbReference type="CDD" id="cd09317">
    <property type="entry name" value="TDT_Mae1_like"/>
    <property type="match status" value="1"/>
</dbReference>
<feature type="transmembrane region" description="Helical" evidence="5">
    <location>
        <begin position="350"/>
        <end position="371"/>
    </location>
</feature>
<feature type="transmembrane region" description="Helical" evidence="5">
    <location>
        <begin position="201"/>
        <end position="224"/>
    </location>
</feature>
<dbReference type="InterPro" id="IPR004695">
    <property type="entry name" value="SLAC1/Mae1/Ssu1/TehA"/>
</dbReference>
<gene>
    <name evidence="6" type="ORF">LTR05_000245</name>
</gene>
<feature type="transmembrane region" description="Helical" evidence="5">
    <location>
        <begin position="66"/>
        <end position="85"/>
    </location>
</feature>
<dbReference type="PANTHER" id="PTHR31162">
    <property type="entry name" value="MALIC ACID TRANSPORT PROTEIN-RELATED"/>
    <property type="match status" value="1"/>
</dbReference>
<sequence>MPPGFDAADIEDDPSSKYRGVSGPHASLKERLSHFTWSNFACTMSTGAIAVVIAGQPFQFRGLRTIGKIFFILDIVLLVCFSMAISYRFWMNPRKITKSLHHPPEALFFGSFWVSIALVLNCMQQYGVPSSGPWLVSTLEVLFWLYAGCALLVAIFQYLTLFVAEKMPVSSALPAWVFPVYPFLVIGPLAAVIIPNQPLESALPIFVGGIVFQGLGWTVAMFMYSIYLARLMSNTLPAPSTRPGMFISVGPAGYTSAALVALGNQATSVIPSSFLSLPDFDVGAAIKVMGAMAGMFLWLVAFWFFALSLVGVLAGARQMTFTLNWWAFIFPNAGLTLAAIQIGNALDSDSIRGVCSAMTILLVMAWIFVAISHIRALFRKQILFEGKDEDDGMVL</sequence>
<keyword evidence="2 5" id="KW-0812">Transmembrane</keyword>
<keyword evidence="7" id="KW-1185">Reference proteome</keyword>
<comment type="caution">
    <text evidence="6">The sequence shown here is derived from an EMBL/GenBank/DDBJ whole genome shotgun (WGS) entry which is preliminary data.</text>
</comment>
<dbReference type="PANTHER" id="PTHR31162:SF0">
    <property type="entry name" value="MALIC ACID TRANSPORT PROTEIN"/>
    <property type="match status" value="1"/>
</dbReference>
<evidence type="ECO:0000256" key="1">
    <source>
        <dbReference type="ARBA" id="ARBA00004141"/>
    </source>
</evidence>
<reference evidence="6 7" key="1">
    <citation type="submission" date="2023-08" db="EMBL/GenBank/DDBJ databases">
        <title>Black Yeasts Isolated from many extreme environments.</title>
        <authorList>
            <person name="Coleine C."/>
            <person name="Stajich J.E."/>
            <person name="Selbmann L."/>
        </authorList>
    </citation>
    <scope>NUCLEOTIDE SEQUENCE [LARGE SCALE GENOMIC DNA]</scope>
    <source>
        <strain evidence="6 7">CCFEE 5910</strain>
    </source>
</reference>
<evidence type="ECO:0000256" key="5">
    <source>
        <dbReference type="SAM" id="Phobius"/>
    </source>
</evidence>
<proteinExistence type="predicted"/>